<dbReference type="PANTHER" id="PTHR34824:SF1">
    <property type="entry name" value="HEAT-INDUCIBLE TRANSCRIPTION REPRESSOR HRCA"/>
    <property type="match status" value="1"/>
</dbReference>
<dbReference type="NCBIfam" id="TIGR00331">
    <property type="entry name" value="hrcA"/>
    <property type="match status" value="1"/>
</dbReference>
<dbReference type="PIRSF" id="PIRSF005485">
    <property type="entry name" value="HrcA"/>
    <property type="match status" value="1"/>
</dbReference>
<gene>
    <name evidence="5 8" type="primary">hrcA</name>
    <name evidence="8" type="ORF">ACFSUQ_01710</name>
</gene>
<dbReference type="InterPro" id="IPR023120">
    <property type="entry name" value="WHTH_transcript_rep_HrcA_IDD"/>
</dbReference>
<dbReference type="RefSeq" id="WP_066054787.1">
    <property type="nucleotide sequence ID" value="NZ_JBHUNF010000001.1"/>
</dbReference>
<dbReference type="EMBL" id="JBHUNF010000001">
    <property type="protein sequence ID" value="MFD2674022.1"/>
    <property type="molecule type" value="Genomic_DNA"/>
</dbReference>
<evidence type="ECO:0000256" key="4">
    <source>
        <dbReference type="ARBA" id="ARBA00023163"/>
    </source>
</evidence>
<keyword evidence="3 5" id="KW-0346">Stress response</keyword>
<evidence type="ECO:0000256" key="1">
    <source>
        <dbReference type="ARBA" id="ARBA00022491"/>
    </source>
</evidence>
<dbReference type="Gene3D" id="3.30.450.40">
    <property type="match status" value="1"/>
</dbReference>
<dbReference type="Gene3D" id="3.30.390.60">
    <property type="entry name" value="Heat-inducible transcription repressor hrca homolog, domain 3"/>
    <property type="match status" value="1"/>
</dbReference>
<organism evidence="8 9">
    <name type="scientific">Gulosibacter bifidus</name>
    <dbReference type="NCBI Taxonomy" id="272239"/>
    <lineage>
        <taxon>Bacteria</taxon>
        <taxon>Bacillati</taxon>
        <taxon>Actinomycetota</taxon>
        <taxon>Actinomycetes</taxon>
        <taxon>Micrococcales</taxon>
        <taxon>Microbacteriaceae</taxon>
        <taxon>Gulosibacter</taxon>
    </lineage>
</organism>
<evidence type="ECO:0000313" key="9">
    <source>
        <dbReference type="Proteomes" id="UP001597453"/>
    </source>
</evidence>
<evidence type="ECO:0000313" key="8">
    <source>
        <dbReference type="EMBL" id="MFD2674022.1"/>
    </source>
</evidence>
<evidence type="ECO:0000256" key="5">
    <source>
        <dbReference type="HAMAP-Rule" id="MF_00081"/>
    </source>
</evidence>
<comment type="function">
    <text evidence="5">Negative regulator of class I heat shock genes (grpE-dnaK-dnaJ and groELS operons). Prevents heat-shock induction of these operons.</text>
</comment>
<comment type="caution">
    <text evidence="8">The sequence shown here is derived from an EMBL/GenBank/DDBJ whole genome shotgun (WGS) entry which is preliminary data.</text>
</comment>
<dbReference type="InterPro" id="IPR002571">
    <property type="entry name" value="HrcA"/>
</dbReference>
<dbReference type="InterPro" id="IPR021153">
    <property type="entry name" value="HrcA_C"/>
</dbReference>
<proteinExistence type="inferred from homology"/>
<dbReference type="Pfam" id="PF01628">
    <property type="entry name" value="HrcA"/>
    <property type="match status" value="1"/>
</dbReference>
<sequence length="337" mass="37199">MVSDRGLEVLRALILDYVETSEPVGSKRLVERHQFGVSAATIRNDMALLEEAELIHAPHTSAGRVPTDKGYRLFVDKLADIRPLTTAQRRAIETFVSGNTDPEQLLFRSVRTLAQLTGSVAIGHLPSLHAATVHRLELVSLTAHRVLAVVVTDTGRVQQQVLDLQHELSEPVLLRLRDVLNEQIVGQRLEQAVQTLEQLYADAQLGQEAHEIIQVLIAQVLSNRDDRLVIAGAANLARRERDFSSIYPVLEAIEEQVTLIRLIAEFDDEDEVAISIGHENPDASLEETSIVASGYRSASGNAHVGVLGPTRMDYQRNIAAVRAVARYLGRVFDDPTP</sequence>
<dbReference type="Pfam" id="PF08220">
    <property type="entry name" value="HTH_DeoR"/>
    <property type="match status" value="1"/>
</dbReference>
<keyword evidence="2 5" id="KW-0805">Transcription regulation</keyword>
<evidence type="ECO:0000259" key="6">
    <source>
        <dbReference type="Pfam" id="PF01628"/>
    </source>
</evidence>
<reference evidence="9" key="1">
    <citation type="journal article" date="2019" name="Int. J. Syst. Evol. Microbiol.">
        <title>The Global Catalogue of Microorganisms (GCM) 10K type strain sequencing project: providing services to taxonomists for standard genome sequencing and annotation.</title>
        <authorList>
            <consortium name="The Broad Institute Genomics Platform"/>
            <consortium name="The Broad Institute Genome Sequencing Center for Infectious Disease"/>
            <person name="Wu L."/>
            <person name="Ma J."/>
        </authorList>
    </citation>
    <scope>NUCLEOTIDE SEQUENCE [LARGE SCALE GENOMIC DNA]</scope>
    <source>
        <strain evidence="9">TISTR 1511</strain>
    </source>
</reference>
<dbReference type="InterPro" id="IPR036388">
    <property type="entry name" value="WH-like_DNA-bd_sf"/>
</dbReference>
<dbReference type="HAMAP" id="MF_00081">
    <property type="entry name" value="HrcA"/>
    <property type="match status" value="1"/>
</dbReference>
<dbReference type="InterPro" id="IPR001034">
    <property type="entry name" value="DeoR_HTH"/>
</dbReference>
<keyword evidence="9" id="KW-1185">Reference proteome</keyword>
<name>A0ABW5RJ10_9MICO</name>
<accession>A0ABW5RJ10</accession>
<feature type="domain" description="Heat-inducible transcription repressor HrcA C-terminal" evidence="6">
    <location>
        <begin position="103"/>
        <end position="318"/>
    </location>
</feature>
<dbReference type="Proteomes" id="UP001597453">
    <property type="component" value="Unassembled WGS sequence"/>
</dbReference>
<evidence type="ECO:0000256" key="3">
    <source>
        <dbReference type="ARBA" id="ARBA00023016"/>
    </source>
</evidence>
<evidence type="ECO:0000259" key="7">
    <source>
        <dbReference type="Pfam" id="PF08220"/>
    </source>
</evidence>
<dbReference type="PANTHER" id="PTHR34824">
    <property type="entry name" value="HEAT-INDUCIBLE TRANSCRIPTION REPRESSOR HRCA"/>
    <property type="match status" value="1"/>
</dbReference>
<dbReference type="SUPFAM" id="SSF46785">
    <property type="entry name" value="Winged helix' DNA-binding domain"/>
    <property type="match status" value="1"/>
</dbReference>
<evidence type="ECO:0000256" key="2">
    <source>
        <dbReference type="ARBA" id="ARBA00023015"/>
    </source>
</evidence>
<dbReference type="InterPro" id="IPR029016">
    <property type="entry name" value="GAF-like_dom_sf"/>
</dbReference>
<feature type="domain" description="HTH deoR-type" evidence="7">
    <location>
        <begin position="13"/>
        <end position="59"/>
    </location>
</feature>
<dbReference type="InterPro" id="IPR036390">
    <property type="entry name" value="WH_DNA-bd_sf"/>
</dbReference>
<comment type="similarity">
    <text evidence="5">Belongs to the HrcA family.</text>
</comment>
<keyword evidence="1 5" id="KW-0678">Repressor</keyword>
<keyword evidence="4 5" id="KW-0804">Transcription</keyword>
<dbReference type="Gene3D" id="1.10.10.10">
    <property type="entry name" value="Winged helix-like DNA-binding domain superfamily/Winged helix DNA-binding domain"/>
    <property type="match status" value="1"/>
</dbReference>
<protein>
    <recommendedName>
        <fullName evidence="5">Heat-inducible transcription repressor HrcA</fullName>
    </recommendedName>
</protein>
<dbReference type="SUPFAM" id="SSF55781">
    <property type="entry name" value="GAF domain-like"/>
    <property type="match status" value="1"/>
</dbReference>